<dbReference type="Gene3D" id="2.110.10.10">
    <property type="entry name" value="Hemopexin-like domain"/>
    <property type="match status" value="2"/>
</dbReference>
<dbReference type="OrthoDB" id="406838at2759"/>
<comment type="caution">
    <text evidence="1">The sequence shown here is derived from an EMBL/GenBank/DDBJ whole genome shotgun (WGS) entry which is preliminary data.</text>
</comment>
<feature type="non-terminal residue" evidence="1">
    <location>
        <position position="1"/>
    </location>
</feature>
<dbReference type="SMART" id="SM00120">
    <property type="entry name" value="HX"/>
    <property type="match status" value="3"/>
</dbReference>
<keyword evidence="2" id="KW-1185">Reference proteome</keyword>
<accession>A0A8J1XMH7</accession>
<dbReference type="AlphaFoldDB" id="A0A8J1XMH7"/>
<dbReference type="Pfam" id="PF00045">
    <property type="entry name" value="Hemopexin"/>
    <property type="match status" value="2"/>
</dbReference>
<dbReference type="EMBL" id="CAIIXF020000002">
    <property type="protein sequence ID" value="CAH1778057.1"/>
    <property type="molecule type" value="Genomic_DNA"/>
</dbReference>
<reference evidence="1" key="1">
    <citation type="submission" date="2022-03" db="EMBL/GenBank/DDBJ databases">
        <authorList>
            <person name="Martin C."/>
        </authorList>
    </citation>
    <scope>NUCLEOTIDE SEQUENCE</scope>
</reference>
<protein>
    <submittedName>
        <fullName evidence="1">Uncharacterized protein</fullName>
    </submittedName>
</protein>
<dbReference type="SUPFAM" id="SSF50923">
    <property type="entry name" value="Hemopexin-like domain"/>
    <property type="match status" value="1"/>
</dbReference>
<dbReference type="InterPro" id="IPR018487">
    <property type="entry name" value="Hemopexin-like_repeat"/>
</dbReference>
<dbReference type="Proteomes" id="UP000749559">
    <property type="component" value="Unassembled WGS sequence"/>
</dbReference>
<proteinExistence type="predicted"/>
<gene>
    <name evidence="1" type="ORF">OFUS_LOCUS5028</name>
</gene>
<organism evidence="1 2">
    <name type="scientific">Owenia fusiformis</name>
    <name type="common">Polychaete worm</name>
    <dbReference type="NCBI Taxonomy" id="6347"/>
    <lineage>
        <taxon>Eukaryota</taxon>
        <taxon>Metazoa</taxon>
        <taxon>Spiralia</taxon>
        <taxon>Lophotrochozoa</taxon>
        <taxon>Annelida</taxon>
        <taxon>Polychaeta</taxon>
        <taxon>Sedentaria</taxon>
        <taxon>Canalipalpata</taxon>
        <taxon>Sabellida</taxon>
        <taxon>Oweniida</taxon>
        <taxon>Oweniidae</taxon>
        <taxon>Owenia</taxon>
    </lineage>
</organism>
<name>A0A8J1XMH7_OWEFU</name>
<evidence type="ECO:0000313" key="2">
    <source>
        <dbReference type="Proteomes" id="UP000749559"/>
    </source>
</evidence>
<sequence>GREYKTGEESYTWLFKGDKSWKYKNEGGALKLVTGYPRYTYVDWGLLGIRDRRSSEGIDSAFMWGNSGNVYFTRGNQYWKYSGVMRRMLNGYPKSTSRISILRRAGITEIDAAFRWVNNKMYFFKDGQYHRYERGNRNLVGPKDTGKFWFGCPDE</sequence>
<evidence type="ECO:0000313" key="1">
    <source>
        <dbReference type="EMBL" id="CAH1778057.1"/>
    </source>
</evidence>
<dbReference type="PROSITE" id="PS51642">
    <property type="entry name" value="HEMOPEXIN_2"/>
    <property type="match status" value="2"/>
</dbReference>
<dbReference type="InterPro" id="IPR036375">
    <property type="entry name" value="Hemopexin-like_dom_sf"/>
</dbReference>